<evidence type="ECO:0000313" key="2">
    <source>
        <dbReference type="EMBL" id="CAF0875113.1"/>
    </source>
</evidence>
<feature type="transmembrane region" description="Helical" evidence="1">
    <location>
        <begin position="56"/>
        <end position="78"/>
    </location>
</feature>
<keyword evidence="1" id="KW-1133">Transmembrane helix</keyword>
<keyword evidence="1" id="KW-0472">Membrane</keyword>
<keyword evidence="3" id="KW-1185">Reference proteome</keyword>
<protein>
    <submittedName>
        <fullName evidence="2">Uncharacterized protein</fullName>
    </submittedName>
</protein>
<comment type="caution">
    <text evidence="2">The sequence shown here is derived from an EMBL/GenBank/DDBJ whole genome shotgun (WGS) entry which is preliminary data.</text>
</comment>
<dbReference type="Proteomes" id="UP000663879">
    <property type="component" value="Unassembled WGS sequence"/>
</dbReference>
<evidence type="ECO:0000313" key="3">
    <source>
        <dbReference type="Proteomes" id="UP000663879"/>
    </source>
</evidence>
<keyword evidence="1" id="KW-0812">Transmembrane</keyword>
<dbReference type="EMBL" id="CAJNOC010001566">
    <property type="protein sequence ID" value="CAF0875113.1"/>
    <property type="molecule type" value="Genomic_DNA"/>
</dbReference>
<gene>
    <name evidence="2" type="ORF">OXX778_LOCUS10130</name>
</gene>
<evidence type="ECO:0000256" key="1">
    <source>
        <dbReference type="SAM" id="Phobius"/>
    </source>
</evidence>
<sequence length="115" mass="13510">MKIGDLVKIQRSSGEFTTARVTDLTSVGANVVFCENGIETFKFIPRHKFKTNYSQIIFEVFRTLFISSILAIFANGIYNNYIFLEHNYKECQQKKMDTFRAFFLIRSVKYFQFGM</sequence>
<reference evidence="2" key="1">
    <citation type="submission" date="2021-02" db="EMBL/GenBank/DDBJ databases">
        <authorList>
            <person name="Nowell W R."/>
        </authorList>
    </citation>
    <scope>NUCLEOTIDE SEQUENCE</scope>
    <source>
        <strain evidence="2">Ploen Becks lab</strain>
    </source>
</reference>
<dbReference type="AlphaFoldDB" id="A0A813Y0X8"/>
<proteinExistence type="predicted"/>
<name>A0A813Y0X8_9BILA</name>
<accession>A0A813Y0X8</accession>
<organism evidence="2 3">
    <name type="scientific">Brachionus calyciflorus</name>
    <dbReference type="NCBI Taxonomy" id="104777"/>
    <lineage>
        <taxon>Eukaryota</taxon>
        <taxon>Metazoa</taxon>
        <taxon>Spiralia</taxon>
        <taxon>Gnathifera</taxon>
        <taxon>Rotifera</taxon>
        <taxon>Eurotatoria</taxon>
        <taxon>Monogononta</taxon>
        <taxon>Pseudotrocha</taxon>
        <taxon>Ploima</taxon>
        <taxon>Brachionidae</taxon>
        <taxon>Brachionus</taxon>
    </lineage>
</organism>